<proteinExistence type="predicted"/>
<evidence type="ECO:0000256" key="1">
    <source>
        <dbReference type="SAM" id="Phobius"/>
    </source>
</evidence>
<dbReference type="AlphaFoldDB" id="A0AAV3NWQ3"/>
<dbReference type="InterPro" id="IPR009060">
    <property type="entry name" value="UBA-like_sf"/>
</dbReference>
<dbReference type="Pfam" id="PF14555">
    <property type="entry name" value="UBA_4"/>
    <property type="match status" value="1"/>
</dbReference>
<reference evidence="2 3" key="1">
    <citation type="submission" date="2024-01" db="EMBL/GenBank/DDBJ databases">
        <title>The complete chloroplast genome sequence of Lithospermum erythrorhizon: insights into the phylogenetic relationship among Boraginaceae species and the maternal lineages of purple gromwells.</title>
        <authorList>
            <person name="Okada T."/>
            <person name="Watanabe K."/>
        </authorList>
    </citation>
    <scope>NUCLEOTIDE SEQUENCE [LARGE SCALE GENOMIC DNA]</scope>
</reference>
<dbReference type="SUPFAM" id="SSF46934">
    <property type="entry name" value="UBA-like"/>
    <property type="match status" value="1"/>
</dbReference>
<keyword evidence="1" id="KW-0472">Membrane</keyword>
<dbReference type="Gene3D" id="1.10.8.10">
    <property type="entry name" value="DNA helicase RuvA subunit, C-terminal domain"/>
    <property type="match status" value="1"/>
</dbReference>
<evidence type="ECO:0000313" key="2">
    <source>
        <dbReference type="EMBL" id="GAA0143297.1"/>
    </source>
</evidence>
<sequence>MENPNSTLLINNFCEMTSCTKSEALIILEKHNFDLDSAVSTFLKTTTTDHHPTTNIADVDHATDDSISINIGPREDSGENRSDVLKLSADQLKEFKNLEDRLQTLKGAQREVFGGVESGSTALASLMLVPCALATSIAKMMYEHLGTKWLYALLIAILVFYLNIIGRASMMRFNRLYYNSLGLERSIEFARLNMEDFLYKVRSNIQENGVAISMKHVRSLSHETSSPKSQLDVHFILNISTVVAAIASVVALTIVTLSD</sequence>
<dbReference type="Proteomes" id="UP001454036">
    <property type="component" value="Unassembled WGS sequence"/>
</dbReference>
<evidence type="ECO:0000313" key="3">
    <source>
        <dbReference type="Proteomes" id="UP001454036"/>
    </source>
</evidence>
<organism evidence="2 3">
    <name type="scientific">Lithospermum erythrorhizon</name>
    <name type="common">Purple gromwell</name>
    <name type="synonym">Lithospermum officinale var. erythrorhizon</name>
    <dbReference type="NCBI Taxonomy" id="34254"/>
    <lineage>
        <taxon>Eukaryota</taxon>
        <taxon>Viridiplantae</taxon>
        <taxon>Streptophyta</taxon>
        <taxon>Embryophyta</taxon>
        <taxon>Tracheophyta</taxon>
        <taxon>Spermatophyta</taxon>
        <taxon>Magnoliopsida</taxon>
        <taxon>eudicotyledons</taxon>
        <taxon>Gunneridae</taxon>
        <taxon>Pentapetalae</taxon>
        <taxon>asterids</taxon>
        <taxon>lamiids</taxon>
        <taxon>Boraginales</taxon>
        <taxon>Boraginaceae</taxon>
        <taxon>Boraginoideae</taxon>
        <taxon>Lithospermeae</taxon>
        <taxon>Lithospermum</taxon>
    </lineage>
</organism>
<name>A0AAV3NWQ3_LITER</name>
<comment type="caution">
    <text evidence="2">The sequence shown here is derived from an EMBL/GenBank/DDBJ whole genome shotgun (WGS) entry which is preliminary data.</text>
</comment>
<feature type="transmembrane region" description="Helical" evidence="1">
    <location>
        <begin position="122"/>
        <end position="142"/>
    </location>
</feature>
<dbReference type="EMBL" id="BAABME010015855">
    <property type="protein sequence ID" value="GAA0143297.1"/>
    <property type="molecule type" value="Genomic_DNA"/>
</dbReference>
<dbReference type="CDD" id="cd14273">
    <property type="entry name" value="UBA_TAP-C_like"/>
    <property type="match status" value="1"/>
</dbReference>
<accession>A0AAV3NWQ3</accession>
<keyword evidence="3" id="KW-1185">Reference proteome</keyword>
<gene>
    <name evidence="2" type="ORF">LIER_35713</name>
</gene>
<keyword evidence="1" id="KW-1133">Transmembrane helix</keyword>
<feature type="transmembrane region" description="Helical" evidence="1">
    <location>
        <begin position="235"/>
        <end position="257"/>
    </location>
</feature>
<protein>
    <submittedName>
        <fullName evidence="2">Uncharacterized protein</fullName>
    </submittedName>
</protein>
<feature type="transmembrane region" description="Helical" evidence="1">
    <location>
        <begin position="148"/>
        <end position="166"/>
    </location>
</feature>
<keyword evidence="1" id="KW-0812">Transmembrane</keyword>